<comment type="similarity">
    <text evidence="1">Belongs to the 'phage' integrase family.</text>
</comment>
<dbReference type="AlphaFoldDB" id="A0A1H3EV73"/>
<dbReference type="GO" id="GO:0003677">
    <property type="term" value="F:DNA binding"/>
    <property type="evidence" value="ECO:0007669"/>
    <property type="project" value="UniProtKB-KW"/>
</dbReference>
<dbReference type="PANTHER" id="PTHR30349:SF41">
    <property type="entry name" value="INTEGRASE_RECOMBINASE PROTEIN MJ0367-RELATED"/>
    <property type="match status" value="1"/>
</dbReference>
<dbReference type="PROSITE" id="PS51898">
    <property type="entry name" value="TYR_RECOMBINASE"/>
    <property type="match status" value="1"/>
</dbReference>
<dbReference type="InterPro" id="IPR002104">
    <property type="entry name" value="Integrase_catalytic"/>
</dbReference>
<dbReference type="InterPro" id="IPR011010">
    <property type="entry name" value="DNA_brk_join_enz"/>
</dbReference>
<evidence type="ECO:0000313" key="7">
    <source>
        <dbReference type="Proteomes" id="UP000199118"/>
    </source>
</evidence>
<evidence type="ECO:0000256" key="1">
    <source>
        <dbReference type="ARBA" id="ARBA00008857"/>
    </source>
</evidence>
<keyword evidence="2" id="KW-0229">DNA integration</keyword>
<dbReference type="Gene3D" id="1.10.150.130">
    <property type="match status" value="1"/>
</dbReference>
<dbReference type="AntiFam" id="ANF00015">
    <property type="entry name" value="tRNA translation"/>
</dbReference>
<dbReference type="InterPro" id="IPR046668">
    <property type="entry name" value="DUF6538"/>
</dbReference>
<evidence type="ECO:0000256" key="2">
    <source>
        <dbReference type="ARBA" id="ARBA00022908"/>
    </source>
</evidence>
<dbReference type="STRING" id="356660.SAMN05444336_1116"/>
<evidence type="ECO:0000313" key="6">
    <source>
        <dbReference type="EMBL" id="SDX82467.1"/>
    </source>
</evidence>
<dbReference type="Pfam" id="PF20172">
    <property type="entry name" value="DUF6538"/>
    <property type="match status" value="1"/>
</dbReference>
<dbReference type="GO" id="GO:0015074">
    <property type="term" value="P:DNA integration"/>
    <property type="evidence" value="ECO:0007669"/>
    <property type="project" value="UniProtKB-KW"/>
</dbReference>
<proteinExistence type="inferred from homology"/>
<reference evidence="6 7" key="1">
    <citation type="submission" date="2016-10" db="EMBL/GenBank/DDBJ databases">
        <authorList>
            <person name="de Groot N.N."/>
        </authorList>
    </citation>
    <scope>NUCLEOTIDE SEQUENCE [LARGE SCALE GENOMIC DNA]</scope>
    <source>
        <strain evidence="6 7">DSM 17890</strain>
    </source>
</reference>
<accession>A0A1H3EV73</accession>
<keyword evidence="3" id="KW-0238">DNA-binding</keyword>
<gene>
    <name evidence="6" type="ORF">SAMN05444336_1116</name>
</gene>
<dbReference type="Gene3D" id="1.10.443.10">
    <property type="entry name" value="Intergrase catalytic core"/>
    <property type="match status" value="1"/>
</dbReference>
<keyword evidence="7" id="KW-1185">Reference proteome</keyword>
<evidence type="ECO:0000256" key="3">
    <source>
        <dbReference type="ARBA" id="ARBA00023125"/>
    </source>
</evidence>
<dbReference type="SUPFAM" id="SSF56349">
    <property type="entry name" value="DNA breaking-rejoining enzymes"/>
    <property type="match status" value="1"/>
</dbReference>
<dbReference type="InterPro" id="IPR050090">
    <property type="entry name" value="Tyrosine_recombinase_XerCD"/>
</dbReference>
<organism evidence="6 7">
    <name type="scientific">Albimonas donghaensis</name>
    <dbReference type="NCBI Taxonomy" id="356660"/>
    <lineage>
        <taxon>Bacteria</taxon>
        <taxon>Pseudomonadati</taxon>
        <taxon>Pseudomonadota</taxon>
        <taxon>Alphaproteobacteria</taxon>
        <taxon>Rhodobacterales</taxon>
        <taxon>Paracoccaceae</taxon>
        <taxon>Albimonas</taxon>
    </lineage>
</organism>
<name>A0A1H3EV73_9RHOB</name>
<dbReference type="InterPro" id="IPR013762">
    <property type="entry name" value="Integrase-like_cat_sf"/>
</dbReference>
<dbReference type="EMBL" id="FNMZ01000011">
    <property type="protein sequence ID" value="SDX82467.1"/>
    <property type="molecule type" value="Genomic_DNA"/>
</dbReference>
<evidence type="ECO:0000256" key="4">
    <source>
        <dbReference type="ARBA" id="ARBA00023172"/>
    </source>
</evidence>
<dbReference type="InterPro" id="IPR010998">
    <property type="entry name" value="Integrase_recombinase_N"/>
</dbReference>
<evidence type="ECO:0000259" key="5">
    <source>
        <dbReference type="PROSITE" id="PS51898"/>
    </source>
</evidence>
<feature type="domain" description="Tyr recombinase" evidence="5">
    <location>
        <begin position="415"/>
        <end position="603"/>
    </location>
</feature>
<sequence>MPEWSNGAVSKTVVGVTPPRVRIPVSPPILQKSSRFQKATPSHAVGVAGCSENLLQFGMAIRRKNVGLWRRGRMWYARVQVPSDLQDHFGRIEFVESLKTENHGEAELRWLEVRAKHLNNFEVARKKIRGDYRHVDALTSDEIIQLGREVYNYFEKKELLSESTGGSISDADWDRHVQSHKEMLAEIERSFSRHGVRDIFATNFADQILERNLIRLKTESESYQRLCRTVMDAALEVQRRIVSRLEGREFPSRIDPRFVDGDGQTKPFVSLRQGNVSLRSKDNLRTLIEEYVNIDHRHRTEKTRKSLHSYLSTMAAIVGPDRDVASITRRDCLDARRIITALPRDATKLRNLHELSHEDITHKAKANNLKTLSPQGMNNYLNSFLAFLRWCERSGIIEKIPIHAEYFRVVDPIPKHEKRLPFTADHLKIIFNSDVYTAGHADGSTYWVPLIALWNGMRSNEICQLDVSDVRLIGDVWVFDISASSTSKNSDKFVKTQSSIRAIPIHPFLIKCGFLRFHASKASSGKMFDDITRGSDGYYSTNFSKRINRKFRELGVNDEKHKFHSFRHNFRDETRRVEMEAGIAKALGGWTNRNTDAFEIYGK</sequence>
<dbReference type="CDD" id="cd01184">
    <property type="entry name" value="INT_C_like_1"/>
    <property type="match status" value="1"/>
</dbReference>
<dbReference type="Pfam" id="PF00589">
    <property type="entry name" value="Phage_integrase"/>
    <property type="match status" value="1"/>
</dbReference>
<keyword evidence="4" id="KW-0233">DNA recombination</keyword>
<dbReference type="PANTHER" id="PTHR30349">
    <property type="entry name" value="PHAGE INTEGRASE-RELATED"/>
    <property type="match status" value="1"/>
</dbReference>
<dbReference type="Proteomes" id="UP000199118">
    <property type="component" value="Unassembled WGS sequence"/>
</dbReference>
<protein>
    <submittedName>
        <fullName evidence="6">Phage integrase family protein</fullName>
    </submittedName>
</protein>
<dbReference type="GO" id="GO:0006310">
    <property type="term" value="P:DNA recombination"/>
    <property type="evidence" value="ECO:0007669"/>
    <property type="project" value="UniProtKB-KW"/>
</dbReference>